<accession>A0A382KGR8</accession>
<gene>
    <name evidence="1" type="ORF">METZ01_LOCUS276452</name>
</gene>
<dbReference type="EMBL" id="UINC01080554">
    <property type="protein sequence ID" value="SVC23598.1"/>
    <property type="molecule type" value="Genomic_DNA"/>
</dbReference>
<reference evidence="1" key="1">
    <citation type="submission" date="2018-05" db="EMBL/GenBank/DDBJ databases">
        <authorList>
            <person name="Lanie J.A."/>
            <person name="Ng W.-L."/>
            <person name="Kazmierczak K.M."/>
            <person name="Andrzejewski T.M."/>
            <person name="Davidsen T.M."/>
            <person name="Wayne K.J."/>
            <person name="Tettelin H."/>
            <person name="Glass J.I."/>
            <person name="Rusch D."/>
            <person name="Podicherti R."/>
            <person name="Tsui H.-C.T."/>
            <person name="Winkler M.E."/>
        </authorList>
    </citation>
    <scope>NUCLEOTIDE SEQUENCE</scope>
</reference>
<sequence>MNNQNYTKLLKSVRDFIHRNYIEKLISFVDFRGHPKFTKDCSLHSAMII</sequence>
<name>A0A382KGR8_9ZZZZ</name>
<dbReference type="AlphaFoldDB" id="A0A382KGR8"/>
<organism evidence="1">
    <name type="scientific">marine metagenome</name>
    <dbReference type="NCBI Taxonomy" id="408172"/>
    <lineage>
        <taxon>unclassified sequences</taxon>
        <taxon>metagenomes</taxon>
        <taxon>ecological metagenomes</taxon>
    </lineage>
</organism>
<protein>
    <submittedName>
        <fullName evidence="1">Uncharacterized protein</fullName>
    </submittedName>
</protein>
<evidence type="ECO:0000313" key="1">
    <source>
        <dbReference type="EMBL" id="SVC23598.1"/>
    </source>
</evidence>
<proteinExistence type="predicted"/>